<comment type="caution">
    <text evidence="2">The sequence shown here is derived from an EMBL/GenBank/DDBJ whole genome shotgun (WGS) entry which is preliminary data.</text>
</comment>
<keyword evidence="1" id="KW-1133">Transmembrane helix</keyword>
<protein>
    <submittedName>
        <fullName evidence="2">Osmotic-shock protein</fullName>
    </submittedName>
</protein>
<keyword evidence="3" id="KW-1185">Reference proteome</keyword>
<dbReference type="EMBL" id="MDDS01000018">
    <property type="protein sequence ID" value="ODP38186.1"/>
    <property type="molecule type" value="Genomic_DNA"/>
</dbReference>
<dbReference type="Pfam" id="PF02325">
    <property type="entry name" value="CCB3_YggT"/>
    <property type="match status" value="1"/>
</dbReference>
<keyword evidence="1" id="KW-0472">Membrane</keyword>
<dbReference type="STRING" id="1888892.BFL28_15235"/>
<gene>
    <name evidence="2" type="ORF">BFL28_15235</name>
</gene>
<reference evidence="2 3" key="1">
    <citation type="submission" date="2016-08" db="EMBL/GenBank/DDBJ databases">
        <title>Draft genome of the agarase producing Sphingomonas sp. MCT13.</title>
        <authorList>
            <person name="D'Andrea M.M."/>
            <person name="Rossolini G.M."/>
            <person name="Thaller M.C."/>
        </authorList>
    </citation>
    <scope>NUCLEOTIDE SEQUENCE [LARGE SCALE GENOMIC DNA]</scope>
    <source>
        <strain evidence="2 3">MCT13</strain>
    </source>
</reference>
<accession>A0A1E3LWS8</accession>
<dbReference type="AlphaFoldDB" id="A0A1E3LWS8"/>
<name>A0A1E3LWS8_9SPHN</name>
<keyword evidence="1" id="KW-0812">Transmembrane</keyword>
<evidence type="ECO:0000313" key="3">
    <source>
        <dbReference type="Proteomes" id="UP000094487"/>
    </source>
</evidence>
<dbReference type="OrthoDB" id="9814445at2"/>
<organism evidence="2 3">
    <name type="scientific">Sphingomonas turrisvirgatae</name>
    <dbReference type="NCBI Taxonomy" id="1888892"/>
    <lineage>
        <taxon>Bacteria</taxon>
        <taxon>Pseudomonadati</taxon>
        <taxon>Pseudomonadota</taxon>
        <taxon>Alphaproteobacteria</taxon>
        <taxon>Sphingomonadales</taxon>
        <taxon>Sphingomonadaceae</taxon>
        <taxon>Sphingomonas</taxon>
    </lineage>
</organism>
<dbReference type="Proteomes" id="UP000094487">
    <property type="component" value="Unassembled WGS sequence"/>
</dbReference>
<dbReference type="RefSeq" id="WP_069320121.1">
    <property type="nucleotide sequence ID" value="NZ_MDDS01000018.1"/>
</dbReference>
<evidence type="ECO:0000256" key="1">
    <source>
        <dbReference type="SAM" id="Phobius"/>
    </source>
</evidence>
<dbReference type="InterPro" id="IPR003425">
    <property type="entry name" value="CCB3/YggT"/>
</dbReference>
<feature type="transmembrane region" description="Helical" evidence="1">
    <location>
        <begin position="7"/>
        <end position="34"/>
    </location>
</feature>
<sequence>MILFIQILQVLIDVVWWIIIAQFILSILIAFNVINTYNSFIASLWQGLERLTEPVYRPIRRILPDTKPLDLAPMVVIIGLMILDRAIIPAIYRASIGGPI</sequence>
<proteinExistence type="predicted"/>
<dbReference type="GO" id="GO:0016020">
    <property type="term" value="C:membrane"/>
    <property type="evidence" value="ECO:0007669"/>
    <property type="project" value="InterPro"/>
</dbReference>
<evidence type="ECO:0000313" key="2">
    <source>
        <dbReference type="EMBL" id="ODP38186.1"/>
    </source>
</evidence>